<sequence>MNDWDDITDDELAAELAAAVAEGSEVSERRREAAKAAFTWRTVDQELAELLHDSALDAGAAVRSAGAGTGTMRTLAFGTDGMTLELEVDLGYVLGQVIPEGAAAAPFGGNPAKVTLHRPSGVDQTVHCDERGFFRLEAVAPGPVRFAVEVAGAKLITPWVTL</sequence>
<reference evidence="1 2" key="1">
    <citation type="submission" date="2020-07" db="EMBL/GenBank/DDBJ databases">
        <title>Sequencing the genomes of 1000 actinobacteria strains.</title>
        <authorList>
            <person name="Klenk H.-P."/>
        </authorList>
    </citation>
    <scope>NUCLEOTIDE SEQUENCE [LARGE SCALE GENOMIC DNA]</scope>
    <source>
        <strain evidence="1 2">DSM 103833</strain>
    </source>
</reference>
<dbReference type="RefSeq" id="WP_179665973.1">
    <property type="nucleotide sequence ID" value="NZ_JACCFP010000001.1"/>
</dbReference>
<protein>
    <submittedName>
        <fullName evidence="1">Uncharacterized protein</fullName>
    </submittedName>
</protein>
<organism evidence="1 2">
    <name type="scientific">Nocardioides thalensis</name>
    <dbReference type="NCBI Taxonomy" id="1914755"/>
    <lineage>
        <taxon>Bacteria</taxon>
        <taxon>Bacillati</taxon>
        <taxon>Actinomycetota</taxon>
        <taxon>Actinomycetes</taxon>
        <taxon>Propionibacteriales</taxon>
        <taxon>Nocardioidaceae</taxon>
        <taxon>Nocardioides</taxon>
    </lineage>
</organism>
<gene>
    <name evidence="1" type="ORF">HNR19_000005</name>
</gene>
<name>A0A853BWW4_9ACTN</name>
<dbReference type="EMBL" id="JACCFP010000001">
    <property type="protein sequence ID" value="NYI99306.1"/>
    <property type="molecule type" value="Genomic_DNA"/>
</dbReference>
<proteinExistence type="predicted"/>
<keyword evidence="2" id="KW-1185">Reference proteome</keyword>
<evidence type="ECO:0000313" key="1">
    <source>
        <dbReference type="EMBL" id="NYI99306.1"/>
    </source>
</evidence>
<accession>A0A853BWW4</accession>
<dbReference type="Proteomes" id="UP000530424">
    <property type="component" value="Unassembled WGS sequence"/>
</dbReference>
<comment type="caution">
    <text evidence="1">The sequence shown here is derived from an EMBL/GenBank/DDBJ whole genome shotgun (WGS) entry which is preliminary data.</text>
</comment>
<evidence type="ECO:0000313" key="2">
    <source>
        <dbReference type="Proteomes" id="UP000530424"/>
    </source>
</evidence>
<dbReference type="AlphaFoldDB" id="A0A853BWW4"/>